<evidence type="ECO:0000313" key="2">
    <source>
        <dbReference type="Proteomes" id="UP000055048"/>
    </source>
</evidence>
<name>A0A0V0SQW1_9BILA</name>
<comment type="caution">
    <text evidence="1">The sequence shown here is derived from an EMBL/GenBank/DDBJ whole genome shotgun (WGS) entry which is preliminary data.</text>
</comment>
<accession>A0A0V0SQW1</accession>
<dbReference type="Proteomes" id="UP000055048">
    <property type="component" value="Unassembled WGS sequence"/>
</dbReference>
<dbReference type="EMBL" id="JYDJ01003583">
    <property type="protein sequence ID" value="KRX29172.1"/>
    <property type="molecule type" value="Genomic_DNA"/>
</dbReference>
<gene>
    <name evidence="1" type="ORF">T05_7952</name>
</gene>
<feature type="non-terminal residue" evidence="1">
    <location>
        <position position="1"/>
    </location>
</feature>
<dbReference type="AlphaFoldDB" id="A0A0V0SQW1"/>
<keyword evidence="2" id="KW-1185">Reference proteome</keyword>
<organism evidence="1 2">
    <name type="scientific">Trichinella murrelli</name>
    <dbReference type="NCBI Taxonomy" id="144512"/>
    <lineage>
        <taxon>Eukaryota</taxon>
        <taxon>Metazoa</taxon>
        <taxon>Ecdysozoa</taxon>
        <taxon>Nematoda</taxon>
        <taxon>Enoplea</taxon>
        <taxon>Dorylaimia</taxon>
        <taxon>Trichinellida</taxon>
        <taxon>Trichinellidae</taxon>
        <taxon>Trichinella</taxon>
    </lineage>
</organism>
<protein>
    <submittedName>
        <fullName evidence="1">Uncharacterized protein</fullName>
    </submittedName>
</protein>
<evidence type="ECO:0000313" key="1">
    <source>
        <dbReference type="EMBL" id="KRX29172.1"/>
    </source>
</evidence>
<proteinExistence type="predicted"/>
<sequence length="35" mass="4167">LREYANFYLPWGIAWGESLGLFYKKFGIFRILPEA</sequence>
<reference evidence="1 2" key="1">
    <citation type="submission" date="2015-01" db="EMBL/GenBank/DDBJ databases">
        <title>Evolution of Trichinella species and genotypes.</title>
        <authorList>
            <person name="Korhonen P.K."/>
            <person name="Edoardo P."/>
            <person name="Giuseppe L.R."/>
            <person name="Gasser R.B."/>
        </authorList>
    </citation>
    <scope>NUCLEOTIDE SEQUENCE [LARGE SCALE GENOMIC DNA]</scope>
    <source>
        <strain evidence="1">ISS417</strain>
    </source>
</reference>